<dbReference type="EMBL" id="CP113836">
    <property type="protein sequence ID" value="WAL67924.1"/>
    <property type="molecule type" value="Genomic_DNA"/>
</dbReference>
<feature type="transmembrane region" description="Helical" evidence="5">
    <location>
        <begin position="102"/>
        <end position="120"/>
    </location>
</feature>
<evidence type="ECO:0000313" key="6">
    <source>
        <dbReference type="EMBL" id="WAL67924.1"/>
    </source>
</evidence>
<dbReference type="Proteomes" id="UP001163203">
    <property type="component" value="Chromosome"/>
</dbReference>
<comment type="subcellular location">
    <subcellularLocation>
        <location evidence="1">Membrane</location>
        <topology evidence="1">Multi-pass membrane protein</topology>
    </subcellularLocation>
</comment>
<dbReference type="RefSeq" id="WP_268758019.1">
    <property type="nucleotide sequence ID" value="NZ_CP113836.1"/>
</dbReference>
<evidence type="ECO:0000256" key="3">
    <source>
        <dbReference type="ARBA" id="ARBA00022989"/>
    </source>
</evidence>
<evidence type="ECO:0000313" key="7">
    <source>
        <dbReference type="Proteomes" id="UP001163203"/>
    </source>
</evidence>
<accession>A0ABY7B6H3</accession>
<feature type="transmembrane region" description="Helical" evidence="5">
    <location>
        <begin position="72"/>
        <end position="90"/>
    </location>
</feature>
<keyword evidence="2 5" id="KW-0812">Transmembrane</keyword>
<evidence type="ECO:0000256" key="1">
    <source>
        <dbReference type="ARBA" id="ARBA00004141"/>
    </source>
</evidence>
<evidence type="ECO:0000256" key="2">
    <source>
        <dbReference type="ARBA" id="ARBA00022692"/>
    </source>
</evidence>
<name>A0ABY7B6H3_9PSEU</name>
<keyword evidence="4 5" id="KW-0472">Membrane</keyword>
<evidence type="ECO:0000256" key="4">
    <source>
        <dbReference type="ARBA" id="ARBA00023136"/>
    </source>
</evidence>
<dbReference type="InterPro" id="IPR032808">
    <property type="entry name" value="DoxX"/>
</dbReference>
<dbReference type="Pfam" id="PF13564">
    <property type="entry name" value="DoxX_2"/>
    <property type="match status" value="1"/>
</dbReference>
<reference evidence="6" key="1">
    <citation type="submission" date="2022-11" db="EMBL/GenBank/DDBJ databases">
        <authorList>
            <person name="Mo P."/>
        </authorList>
    </citation>
    <scope>NUCLEOTIDE SEQUENCE</scope>
    <source>
        <strain evidence="6">HUAS 11-8</strain>
    </source>
</reference>
<evidence type="ECO:0000256" key="5">
    <source>
        <dbReference type="SAM" id="Phobius"/>
    </source>
</evidence>
<organism evidence="6 7">
    <name type="scientific">Amycolatopsis cynarae</name>
    <dbReference type="NCBI Taxonomy" id="2995223"/>
    <lineage>
        <taxon>Bacteria</taxon>
        <taxon>Bacillati</taxon>
        <taxon>Actinomycetota</taxon>
        <taxon>Actinomycetes</taxon>
        <taxon>Pseudonocardiales</taxon>
        <taxon>Pseudonocardiaceae</taxon>
        <taxon>Amycolatopsis</taxon>
    </lineage>
</organism>
<protein>
    <submittedName>
        <fullName evidence="6">DoxX family protein</fullName>
    </submittedName>
</protein>
<feature type="transmembrane region" description="Helical" evidence="5">
    <location>
        <begin position="6"/>
        <end position="25"/>
    </location>
</feature>
<proteinExistence type="predicted"/>
<gene>
    <name evidence="6" type="ORF">ORV05_09185</name>
</gene>
<keyword evidence="7" id="KW-1185">Reference proteome</keyword>
<keyword evidence="3 5" id="KW-1133">Transmembrane helix</keyword>
<sequence length="123" mass="12616">MAAAYVAVATLTVAANLFSGIAAITRLEPIMRTLRPALATAGVPESWLVFPIGTLKTAGALGVALGLFGVPWVGPAAAIGLVLFFVCAAYTHIRVGDYSSTFFLGSCFFLPLAVATLVLTPTG</sequence>